<dbReference type="GeneID" id="41986198"/>
<dbReference type="Pfam" id="PF11807">
    <property type="entry name" value="UstYa"/>
    <property type="match status" value="1"/>
</dbReference>
<dbReference type="OrthoDB" id="3687641at2759"/>
<protein>
    <submittedName>
        <fullName evidence="2">Cyclochlorotine biosynthesis protein O</fullName>
    </submittedName>
</protein>
<keyword evidence="3" id="KW-1185">Reference proteome</keyword>
<gene>
    <name evidence="2" type="primary">cctO_3</name>
    <name evidence="2" type="ORF">LHYA1_G006000</name>
</gene>
<evidence type="ECO:0000313" key="3">
    <source>
        <dbReference type="Proteomes" id="UP000431533"/>
    </source>
</evidence>
<dbReference type="AlphaFoldDB" id="A0A8H8R253"/>
<comment type="similarity">
    <text evidence="1">Belongs to the ustYa family.</text>
</comment>
<dbReference type="InterPro" id="IPR021765">
    <property type="entry name" value="UstYa-like"/>
</dbReference>
<dbReference type="PANTHER" id="PTHR33365:SF7">
    <property type="entry name" value="TAT PATHWAY SIGNAL SEQUENCE"/>
    <property type="match status" value="1"/>
</dbReference>
<dbReference type="GO" id="GO:0043386">
    <property type="term" value="P:mycotoxin biosynthetic process"/>
    <property type="evidence" value="ECO:0007669"/>
    <property type="project" value="InterPro"/>
</dbReference>
<sequence>MGSTSAIANLSVIHDMSTTNLQTTRSRYSGPPHPDIDRAWDDLFRLQNIRVTGEEFDFNQRTSVELLEGGGYMAWLGIFHELHCVVSSPSEMKILRQWKYKEHYFKDNSEGENRLLESHTDHCLDRIRSSLMCHPDVSSLVTFYWGPDAPQPVVNATKTMHSCVNWDGLMESTRYRALPSQELKELKNPLLQ</sequence>
<dbReference type="PANTHER" id="PTHR33365">
    <property type="entry name" value="YALI0B05434P"/>
    <property type="match status" value="1"/>
</dbReference>
<name>A0A8H8R253_9HELO</name>
<organism evidence="2 3">
    <name type="scientific">Lachnellula hyalina</name>
    <dbReference type="NCBI Taxonomy" id="1316788"/>
    <lineage>
        <taxon>Eukaryota</taxon>
        <taxon>Fungi</taxon>
        <taxon>Dikarya</taxon>
        <taxon>Ascomycota</taxon>
        <taxon>Pezizomycotina</taxon>
        <taxon>Leotiomycetes</taxon>
        <taxon>Helotiales</taxon>
        <taxon>Lachnaceae</taxon>
        <taxon>Lachnellula</taxon>
    </lineage>
</organism>
<dbReference type="Proteomes" id="UP000431533">
    <property type="component" value="Unassembled WGS sequence"/>
</dbReference>
<proteinExistence type="inferred from homology"/>
<reference evidence="2 3" key="1">
    <citation type="submission" date="2018-05" db="EMBL/GenBank/DDBJ databases">
        <title>Genome sequencing and assembly of the regulated plant pathogen Lachnellula willkommii and related sister species for the development of diagnostic species identification markers.</title>
        <authorList>
            <person name="Giroux E."/>
            <person name="Bilodeau G."/>
        </authorList>
    </citation>
    <scope>NUCLEOTIDE SEQUENCE [LARGE SCALE GENOMIC DNA]</scope>
    <source>
        <strain evidence="2 3">CBS 185.66</strain>
    </source>
</reference>
<accession>A0A8H8R253</accession>
<dbReference type="EMBL" id="QGMH01000071">
    <property type="protein sequence ID" value="TVY26375.1"/>
    <property type="molecule type" value="Genomic_DNA"/>
</dbReference>
<comment type="caution">
    <text evidence="2">The sequence shown here is derived from an EMBL/GenBank/DDBJ whole genome shotgun (WGS) entry which is preliminary data.</text>
</comment>
<evidence type="ECO:0000313" key="2">
    <source>
        <dbReference type="EMBL" id="TVY26375.1"/>
    </source>
</evidence>
<evidence type="ECO:0000256" key="1">
    <source>
        <dbReference type="ARBA" id="ARBA00035112"/>
    </source>
</evidence>
<dbReference type="RefSeq" id="XP_031005163.1">
    <property type="nucleotide sequence ID" value="XM_031150941.1"/>
</dbReference>